<dbReference type="InterPro" id="IPR036852">
    <property type="entry name" value="Peptidase_S8/S53_dom_sf"/>
</dbReference>
<name>A0ABX2H218_9FIRM</name>
<gene>
    <name evidence="8" type="ORF">HFM93_12190</name>
</gene>
<evidence type="ECO:0000259" key="7">
    <source>
        <dbReference type="Pfam" id="PF00082"/>
    </source>
</evidence>
<dbReference type="EMBL" id="JAAWUZ010000054">
    <property type="protein sequence ID" value="NSG31009.1"/>
    <property type="molecule type" value="Genomic_DNA"/>
</dbReference>
<dbReference type="PROSITE" id="PS51892">
    <property type="entry name" value="SUBTILASE"/>
    <property type="match status" value="1"/>
</dbReference>
<keyword evidence="4 5" id="KW-0720">Serine protease</keyword>
<feature type="compositionally biased region" description="Basic residues" evidence="6">
    <location>
        <begin position="111"/>
        <end position="123"/>
    </location>
</feature>
<dbReference type="InterPro" id="IPR015500">
    <property type="entry name" value="Peptidase_S8_subtilisin-rel"/>
</dbReference>
<feature type="active site" description="Charge relay system" evidence="5">
    <location>
        <position position="201"/>
    </location>
</feature>
<evidence type="ECO:0000256" key="4">
    <source>
        <dbReference type="ARBA" id="ARBA00022825"/>
    </source>
</evidence>
<dbReference type="PRINTS" id="PR00723">
    <property type="entry name" value="SUBTILISIN"/>
</dbReference>
<dbReference type="InterPro" id="IPR023828">
    <property type="entry name" value="Peptidase_S8_Ser-AS"/>
</dbReference>
<comment type="similarity">
    <text evidence="1 5">Belongs to the peptidase S8 family.</text>
</comment>
<dbReference type="SUPFAM" id="SSF52743">
    <property type="entry name" value="Subtilisin-like"/>
    <property type="match status" value="1"/>
</dbReference>
<keyword evidence="2 5" id="KW-0645">Protease</keyword>
<feature type="active site" description="Charge relay system" evidence="5">
    <location>
        <position position="352"/>
    </location>
</feature>
<evidence type="ECO:0000313" key="8">
    <source>
        <dbReference type="EMBL" id="NSG31009.1"/>
    </source>
</evidence>
<feature type="region of interest" description="Disordered" evidence="6">
    <location>
        <begin position="99"/>
        <end position="139"/>
    </location>
</feature>
<dbReference type="PROSITE" id="PS00137">
    <property type="entry name" value="SUBTILASE_HIS"/>
    <property type="match status" value="1"/>
</dbReference>
<feature type="compositionally biased region" description="Acidic residues" evidence="6">
    <location>
        <begin position="127"/>
        <end position="138"/>
    </location>
</feature>
<comment type="caution">
    <text evidence="8">The sequence shown here is derived from an EMBL/GenBank/DDBJ whole genome shotgun (WGS) entry which is preliminary data.</text>
</comment>
<dbReference type="Pfam" id="PF00082">
    <property type="entry name" value="Peptidase_S8"/>
    <property type="match status" value="1"/>
</dbReference>
<dbReference type="PANTHER" id="PTHR43806:SF11">
    <property type="entry name" value="CEREVISIN-RELATED"/>
    <property type="match status" value="1"/>
</dbReference>
<dbReference type="Proteomes" id="UP000821846">
    <property type="component" value="Unassembled WGS sequence"/>
</dbReference>
<dbReference type="RefSeq" id="WP_173866822.1">
    <property type="nucleotide sequence ID" value="NZ_JAAWUU010000053.1"/>
</dbReference>
<dbReference type="PROSITE" id="PS00138">
    <property type="entry name" value="SUBTILASE_SER"/>
    <property type="match status" value="1"/>
</dbReference>
<proteinExistence type="inferred from homology"/>
<feature type="domain" description="Peptidase S8/S53" evidence="7">
    <location>
        <begin position="160"/>
        <end position="390"/>
    </location>
</feature>
<organism evidence="8 9">
    <name type="scientific">Faecalicatena fissicatena</name>
    <dbReference type="NCBI Taxonomy" id="290055"/>
    <lineage>
        <taxon>Bacteria</taxon>
        <taxon>Bacillati</taxon>
        <taxon>Bacillota</taxon>
        <taxon>Clostridia</taxon>
        <taxon>Lachnospirales</taxon>
        <taxon>Lachnospiraceae</taxon>
        <taxon>Faecalicatena</taxon>
    </lineage>
</organism>
<evidence type="ECO:0000313" key="9">
    <source>
        <dbReference type="Proteomes" id="UP000821846"/>
    </source>
</evidence>
<evidence type="ECO:0000256" key="2">
    <source>
        <dbReference type="ARBA" id="ARBA00022670"/>
    </source>
</evidence>
<dbReference type="InterPro" id="IPR000209">
    <property type="entry name" value="Peptidase_S8/S53_dom"/>
</dbReference>
<evidence type="ECO:0000256" key="1">
    <source>
        <dbReference type="ARBA" id="ARBA00011073"/>
    </source>
</evidence>
<evidence type="ECO:0000256" key="5">
    <source>
        <dbReference type="PROSITE-ProRule" id="PRU01240"/>
    </source>
</evidence>
<keyword evidence="9" id="KW-1185">Reference proteome</keyword>
<dbReference type="InterPro" id="IPR050131">
    <property type="entry name" value="Peptidase_S8_subtilisin-like"/>
</dbReference>
<dbReference type="InterPro" id="IPR022398">
    <property type="entry name" value="Peptidase_S8_His-AS"/>
</dbReference>
<protein>
    <submittedName>
        <fullName evidence="8">S8 family serine peptidase</fullName>
    </submittedName>
</protein>
<sequence length="688" mass="76794">MNKWKKVVGNVMVASMILTNTSAISVAAKETEAEKQYVILAENDAYEIMGSELPEDAEKETLESDTSLVVATLTEKEARQIEKKENVIIEEDVLLKASEEDDKEYSAEEKRKRRQEIKEKKKKSLEEAEETEDSEEEKTEWNLQAIRAENLDVSKDANGKIKVAVLDSGIDYVTGIDIAGSVNFVEEDEDILPIFQDMTGHGTGIASIIAANGENDIKGINPDVEVYSVKILDKENSATLSRVIRGIYWCIENNINIINMSFGTNVYSAALEQAVKDAYNAGILMIGAAGNEGESVEYPAAFEEVMAVVATDEEANISDFSNRGDELEIAAPGEKVKVSGFFDGTSVTHGTSIAVPHVVGVASLVWEKDLNKSSEFVRQLIEQSAKQIDNINECGLLDAENTLKNYEEFEKIFDEEQGKASRRLEENQQAPERFEEISEDQAYVEGRWEGTDHKAAVDKGAAGFTTEAITNIKKGIVYPDREASGWQNGKKHSRWHGKWEEYTYHYEINYIAACEMVTNIATENGVIASDITYDDYWGLSKEVFDDLKVDIKGLKSKYSTLLTTDTPENRKYFLYGCGLHIITDAFAHSTTKGNGTLIGHGYDNGDPDDTSYHHRRYQTAVKVVEYALKSLQDDIYCDGEEVIKALKQIYTDEATYKMIKIKKYVNDNGYSNAILSKVNIDTPKIPKS</sequence>
<reference evidence="8 9" key="1">
    <citation type="journal article" date="2020" name="Cell Host Microbe">
        <title>Functional and Genomic Variation between Human-Derived Isolates of Lachnospiraceae Reveals Inter- and Intra-Species Diversity.</title>
        <authorList>
            <person name="Sorbara M.T."/>
            <person name="Littmann E.R."/>
            <person name="Fontana E."/>
            <person name="Moody T.U."/>
            <person name="Kohout C.E."/>
            <person name="Gjonbalaj M."/>
            <person name="Eaton V."/>
            <person name="Seok R."/>
            <person name="Leiner I.M."/>
            <person name="Pamer E.G."/>
        </authorList>
    </citation>
    <scope>NUCLEOTIDE SEQUENCE [LARGE SCALE GENOMIC DNA]</scope>
    <source>
        <strain evidence="8 9">MSK.14.16</strain>
    </source>
</reference>
<evidence type="ECO:0000256" key="6">
    <source>
        <dbReference type="SAM" id="MobiDB-lite"/>
    </source>
</evidence>
<dbReference type="PANTHER" id="PTHR43806">
    <property type="entry name" value="PEPTIDASE S8"/>
    <property type="match status" value="1"/>
</dbReference>
<accession>A0ABX2H218</accession>
<evidence type="ECO:0000256" key="3">
    <source>
        <dbReference type="ARBA" id="ARBA00022801"/>
    </source>
</evidence>
<dbReference type="Gene3D" id="3.40.50.200">
    <property type="entry name" value="Peptidase S8/S53 domain"/>
    <property type="match status" value="1"/>
</dbReference>
<feature type="active site" description="Charge relay system" evidence="5">
    <location>
        <position position="167"/>
    </location>
</feature>
<feature type="compositionally biased region" description="Basic and acidic residues" evidence="6">
    <location>
        <begin position="99"/>
        <end position="110"/>
    </location>
</feature>
<keyword evidence="3 5" id="KW-0378">Hydrolase</keyword>